<dbReference type="EMBL" id="CACSIO010000062">
    <property type="protein sequence ID" value="CAA0125828.1"/>
    <property type="molecule type" value="Genomic_DNA"/>
</dbReference>
<gene>
    <name evidence="9" type="primary">yfcA_2</name>
    <name evidence="9" type="ORF">OPDIPICF_03633</name>
</gene>
<keyword evidence="6 8" id="KW-1133">Transmembrane helix</keyword>
<feature type="transmembrane region" description="Helical" evidence="8">
    <location>
        <begin position="99"/>
        <end position="116"/>
    </location>
</feature>
<evidence type="ECO:0000256" key="2">
    <source>
        <dbReference type="ARBA" id="ARBA00009142"/>
    </source>
</evidence>
<dbReference type="Pfam" id="PF01925">
    <property type="entry name" value="TauE"/>
    <property type="match status" value="1"/>
</dbReference>
<feature type="transmembrane region" description="Helical" evidence="8">
    <location>
        <begin position="136"/>
        <end position="158"/>
    </location>
</feature>
<evidence type="ECO:0000256" key="3">
    <source>
        <dbReference type="ARBA" id="ARBA00022448"/>
    </source>
</evidence>
<feature type="transmembrane region" description="Helical" evidence="8">
    <location>
        <begin position="179"/>
        <end position="208"/>
    </location>
</feature>
<accession>A0A5S9R156</accession>
<keyword evidence="10" id="KW-1185">Reference proteome</keyword>
<organism evidence="9 10">
    <name type="scientific">BD1-7 clade bacterium</name>
    <dbReference type="NCBI Taxonomy" id="2029982"/>
    <lineage>
        <taxon>Bacteria</taxon>
        <taxon>Pseudomonadati</taxon>
        <taxon>Pseudomonadota</taxon>
        <taxon>Gammaproteobacteria</taxon>
        <taxon>Cellvibrionales</taxon>
        <taxon>Spongiibacteraceae</taxon>
        <taxon>BD1-7 clade</taxon>
    </lineage>
</organism>
<feature type="transmembrane region" description="Helical" evidence="8">
    <location>
        <begin position="74"/>
        <end position="92"/>
    </location>
</feature>
<evidence type="ECO:0000256" key="6">
    <source>
        <dbReference type="ARBA" id="ARBA00022989"/>
    </source>
</evidence>
<comment type="subcellular location">
    <subcellularLocation>
        <location evidence="1 8">Cell membrane</location>
        <topology evidence="1 8">Multi-pass membrane protein</topology>
    </subcellularLocation>
</comment>
<evidence type="ECO:0000256" key="5">
    <source>
        <dbReference type="ARBA" id="ARBA00022692"/>
    </source>
</evidence>
<reference evidence="9 10" key="1">
    <citation type="submission" date="2019-11" db="EMBL/GenBank/DDBJ databases">
        <authorList>
            <person name="Holert J."/>
        </authorList>
    </citation>
    <scope>NUCLEOTIDE SEQUENCE [LARGE SCALE GENOMIC DNA]</scope>
    <source>
        <strain evidence="9">SB11_3</strain>
    </source>
</reference>
<dbReference type="PANTHER" id="PTHR30269">
    <property type="entry name" value="TRANSMEMBRANE PROTEIN YFCA"/>
    <property type="match status" value="1"/>
</dbReference>
<dbReference type="PANTHER" id="PTHR30269:SF0">
    <property type="entry name" value="MEMBRANE TRANSPORTER PROTEIN YFCA-RELATED"/>
    <property type="match status" value="1"/>
</dbReference>
<dbReference type="AlphaFoldDB" id="A0A5S9R156"/>
<sequence>MSAEILILLFLIAGIAGFVDAIAGGGGLLTIPALLFTGLSPVQSLATNKLQACFGSFSSTRHFMKSGLIDIRRSLWWIFLTAVGAIFGTLLVQQLDKEILEVVMPIALIVLAFYSLTNRSLGTRESSPKMSDKAYALSVASTVGAYDGFFGPGTGTFYTMANIRWLGMDFVKATGHAKLLNFVSNIVSLIVFATGGHLVIAAGLAMGAGQFIGARFGAATAIARGAGFIRILTIIMCLLMSAGLLIKFIR</sequence>
<evidence type="ECO:0000256" key="1">
    <source>
        <dbReference type="ARBA" id="ARBA00004651"/>
    </source>
</evidence>
<keyword evidence="3" id="KW-0813">Transport</keyword>
<keyword evidence="7 8" id="KW-0472">Membrane</keyword>
<dbReference type="GO" id="GO:0005886">
    <property type="term" value="C:plasma membrane"/>
    <property type="evidence" value="ECO:0007669"/>
    <property type="project" value="UniProtKB-SubCell"/>
</dbReference>
<keyword evidence="5 8" id="KW-0812">Transmembrane</keyword>
<evidence type="ECO:0000256" key="4">
    <source>
        <dbReference type="ARBA" id="ARBA00022475"/>
    </source>
</evidence>
<proteinExistence type="inferred from homology"/>
<keyword evidence="4 8" id="KW-1003">Cell membrane</keyword>
<dbReference type="InterPro" id="IPR002781">
    <property type="entry name" value="TM_pro_TauE-like"/>
</dbReference>
<name>A0A5S9R156_9GAMM</name>
<evidence type="ECO:0000256" key="7">
    <source>
        <dbReference type="ARBA" id="ARBA00023136"/>
    </source>
</evidence>
<dbReference type="InterPro" id="IPR052017">
    <property type="entry name" value="TSUP"/>
</dbReference>
<comment type="similarity">
    <text evidence="2 8">Belongs to the 4-toluene sulfonate uptake permease (TSUP) (TC 2.A.102) family.</text>
</comment>
<protein>
    <recommendedName>
        <fullName evidence="8">Probable membrane transporter protein</fullName>
    </recommendedName>
</protein>
<evidence type="ECO:0000313" key="9">
    <source>
        <dbReference type="EMBL" id="CAA0125828.1"/>
    </source>
</evidence>
<evidence type="ECO:0000256" key="8">
    <source>
        <dbReference type="RuleBase" id="RU363041"/>
    </source>
</evidence>
<dbReference type="OrthoDB" id="554695at2"/>
<feature type="transmembrane region" description="Helical" evidence="8">
    <location>
        <begin position="228"/>
        <end position="249"/>
    </location>
</feature>
<dbReference type="Proteomes" id="UP000441399">
    <property type="component" value="Unassembled WGS sequence"/>
</dbReference>
<evidence type="ECO:0000313" key="10">
    <source>
        <dbReference type="Proteomes" id="UP000441399"/>
    </source>
</evidence>